<evidence type="ECO:0000313" key="5">
    <source>
        <dbReference type="EMBL" id="EMA34681.1"/>
    </source>
</evidence>
<dbReference type="RefSeq" id="WP_007141164.1">
    <property type="nucleotide sequence ID" value="NZ_AOLZ01000031.1"/>
</dbReference>
<dbReference type="InterPro" id="IPR005182">
    <property type="entry name" value="YdbS-like_PH"/>
</dbReference>
<keyword evidence="6" id="KW-1185">Reference proteome</keyword>
<dbReference type="EMBL" id="AOLZ01000031">
    <property type="protein sequence ID" value="EMA34681.1"/>
    <property type="molecule type" value="Genomic_DNA"/>
</dbReference>
<gene>
    <name evidence="5" type="ORF">C445_07165</name>
    <name evidence="4" type="ORF">CHINAEXTREME_03920</name>
</gene>
<dbReference type="AlphaFoldDB" id="M0LMF0"/>
<reference evidence="5 6" key="2">
    <citation type="journal article" date="2014" name="PLoS Genet.">
        <title>Phylogenetically driven sequencing of extremely halophilic archaea reveals strategies for static and dynamic osmo-response.</title>
        <authorList>
            <person name="Becker E.A."/>
            <person name="Seitzer P.M."/>
            <person name="Tritt A."/>
            <person name="Larsen D."/>
            <person name="Krusor M."/>
            <person name="Yao A.I."/>
            <person name="Wu D."/>
            <person name="Madern D."/>
            <person name="Eisen J.A."/>
            <person name="Darling A.E."/>
            <person name="Facciotti M.T."/>
        </authorList>
    </citation>
    <scope>NUCLEOTIDE SEQUENCE [LARGE SCALE GENOMIC DNA]</scope>
    <source>
        <strain evidence="5 6">AJ5</strain>
    </source>
</reference>
<dbReference type="Pfam" id="PF03703">
    <property type="entry name" value="bPH_2"/>
    <property type="match status" value="1"/>
</dbReference>
<dbReference type="GeneID" id="30920242"/>
<keyword evidence="2" id="KW-0812">Transmembrane</keyword>
<evidence type="ECO:0000256" key="2">
    <source>
        <dbReference type="SAM" id="Phobius"/>
    </source>
</evidence>
<evidence type="ECO:0000313" key="4">
    <source>
        <dbReference type="EMBL" id="APW96968.1"/>
    </source>
</evidence>
<feature type="domain" description="YdbS-like PH" evidence="3">
    <location>
        <begin position="102"/>
        <end position="180"/>
    </location>
</feature>
<feature type="compositionally biased region" description="Acidic residues" evidence="1">
    <location>
        <begin position="13"/>
        <end position="23"/>
    </location>
</feature>
<proteinExistence type="predicted"/>
<name>M0LMF0_NATLA</name>
<evidence type="ECO:0000313" key="7">
    <source>
        <dbReference type="Proteomes" id="UP000186547"/>
    </source>
</evidence>
<accession>M0LMF0</accession>
<feature type="transmembrane region" description="Helical" evidence="2">
    <location>
        <begin position="80"/>
        <end position="98"/>
    </location>
</feature>
<dbReference type="KEGG" id="hlc:CHINAEXTREME03920"/>
<reference evidence="4 7" key="1">
    <citation type="journal article" date="2011" name="J. Bacteriol.">
        <title>Genome sequence of Halobiforma lacisalsi AJ5, an extremely halophilic archaeon which harbors a bop gene.</title>
        <authorList>
            <person name="Jiang X."/>
            <person name="Wang S."/>
            <person name="Cheng H."/>
            <person name="Huo Y."/>
            <person name="Zhang X."/>
            <person name="Zhu X."/>
            <person name="Han X."/>
            <person name="Ni P."/>
            <person name="Wu M."/>
        </authorList>
    </citation>
    <scope>NUCLEOTIDE SEQUENCE [LARGE SCALE GENOMIC DNA]</scope>
    <source>
        <strain evidence="4 7">AJ5</strain>
    </source>
</reference>
<sequence length="196" mass="21368">MSQRSDRSTVAYDESEAADDSSPPEETGSSATASRTHPPLLDDETVLVDERPTWWAWAGHLALAVVFVLGGLAIATQEAAFGLLGVVAGLAVAGYAWYRRNRVRYLVTDRRIVVVAGFSTRTTTEAWIEDVNGLETKTTAFSRNRGYGTVTVSRALSSSSFSRKGLRLRGLPAFERATETIRRRKSALANEGEDGR</sequence>
<dbReference type="STRING" id="358396.CHINAEXTREME_03920"/>
<dbReference type="Proteomes" id="UP000186547">
    <property type="component" value="Chromosome"/>
</dbReference>
<protein>
    <recommendedName>
        <fullName evidence="3">YdbS-like PH domain-containing protein</fullName>
    </recommendedName>
</protein>
<evidence type="ECO:0000256" key="1">
    <source>
        <dbReference type="SAM" id="MobiDB-lite"/>
    </source>
</evidence>
<feature type="transmembrane region" description="Helical" evidence="2">
    <location>
        <begin position="54"/>
        <end position="74"/>
    </location>
</feature>
<keyword evidence="2" id="KW-0472">Membrane</keyword>
<dbReference type="EMBL" id="CP019285">
    <property type="protein sequence ID" value="APW96968.1"/>
    <property type="molecule type" value="Genomic_DNA"/>
</dbReference>
<dbReference type="Proteomes" id="UP000011555">
    <property type="component" value="Unassembled WGS sequence"/>
</dbReference>
<organism evidence="5 6">
    <name type="scientific">Natronobacterium lacisalsi AJ5</name>
    <dbReference type="NCBI Taxonomy" id="358396"/>
    <lineage>
        <taxon>Archaea</taxon>
        <taxon>Methanobacteriati</taxon>
        <taxon>Methanobacteriota</taxon>
        <taxon>Stenosarchaea group</taxon>
        <taxon>Halobacteria</taxon>
        <taxon>Halobacteriales</taxon>
        <taxon>Natrialbaceae</taxon>
        <taxon>Natronobacterium</taxon>
    </lineage>
</organism>
<reference evidence="4" key="3">
    <citation type="submission" date="2017-01" db="EMBL/GenBank/DDBJ databases">
        <authorList>
            <person name="Mah S.A."/>
            <person name="Swanson W.J."/>
            <person name="Moy G.W."/>
            <person name="Vacquier V.D."/>
        </authorList>
    </citation>
    <scope>NUCLEOTIDE SEQUENCE</scope>
    <source>
        <strain evidence="4">AJ5</strain>
    </source>
</reference>
<evidence type="ECO:0000259" key="3">
    <source>
        <dbReference type="Pfam" id="PF03703"/>
    </source>
</evidence>
<evidence type="ECO:0000313" key="6">
    <source>
        <dbReference type="Proteomes" id="UP000011555"/>
    </source>
</evidence>
<feature type="region of interest" description="Disordered" evidence="1">
    <location>
        <begin position="1"/>
        <end position="38"/>
    </location>
</feature>
<dbReference type="eggNOG" id="arCOG04619">
    <property type="taxonomic scope" value="Archaea"/>
</dbReference>
<keyword evidence="2" id="KW-1133">Transmembrane helix</keyword>